<evidence type="ECO:0000259" key="8">
    <source>
        <dbReference type="PROSITE" id="PS50846"/>
    </source>
</evidence>
<reference evidence="9" key="1">
    <citation type="journal article" date="2016" name="Nat. Genet.">
        <title>A high-quality carrot genome assembly provides new insights into carotenoid accumulation and asterid genome evolution.</title>
        <authorList>
            <person name="Iorizzo M."/>
            <person name="Ellison S."/>
            <person name="Senalik D."/>
            <person name="Zeng P."/>
            <person name="Satapoomin P."/>
            <person name="Huang J."/>
            <person name="Bowman M."/>
            <person name="Iovene M."/>
            <person name="Sanseverino W."/>
            <person name="Cavagnaro P."/>
            <person name="Yildiz M."/>
            <person name="Macko-Podgorni A."/>
            <person name="Moranska E."/>
            <person name="Grzebelus E."/>
            <person name="Grzebelus D."/>
            <person name="Ashrafi H."/>
            <person name="Zheng Z."/>
            <person name="Cheng S."/>
            <person name="Spooner D."/>
            <person name="Van Deynze A."/>
            <person name="Simon P."/>
        </authorList>
    </citation>
    <scope>NUCLEOTIDE SEQUENCE</scope>
    <source>
        <tissue evidence="9">Leaf</tissue>
    </source>
</reference>
<keyword evidence="3" id="KW-0479">Metal-binding</keyword>
<protein>
    <recommendedName>
        <fullName evidence="8">HMA domain-containing protein</fullName>
    </recommendedName>
</protein>
<feature type="domain" description="HMA" evidence="8">
    <location>
        <begin position="4"/>
        <end position="70"/>
    </location>
</feature>
<dbReference type="InterPro" id="IPR006121">
    <property type="entry name" value="HMA_dom"/>
</dbReference>
<reference evidence="9" key="2">
    <citation type="submission" date="2022-03" db="EMBL/GenBank/DDBJ databases">
        <title>Draft title - Genomic analysis of global carrot germplasm unveils the trajectory of domestication and the origin of high carotenoid orange carrot.</title>
        <authorList>
            <person name="Iorizzo M."/>
            <person name="Ellison S."/>
            <person name="Senalik D."/>
            <person name="Macko-Podgorni A."/>
            <person name="Grzebelus D."/>
            <person name="Bostan H."/>
            <person name="Rolling W."/>
            <person name="Curaba J."/>
            <person name="Simon P."/>
        </authorList>
    </citation>
    <scope>NUCLEOTIDE SEQUENCE</scope>
    <source>
        <tissue evidence="9">Leaf</tissue>
    </source>
</reference>
<gene>
    <name evidence="9" type="ORF">DCAR_0311743</name>
</gene>
<evidence type="ECO:0000256" key="5">
    <source>
        <dbReference type="ARBA" id="ARBA00023289"/>
    </source>
</evidence>
<dbReference type="EMBL" id="CP093345">
    <property type="protein sequence ID" value="WOG92474.1"/>
    <property type="molecule type" value="Genomic_DNA"/>
</dbReference>
<dbReference type="SUPFAM" id="SSF55008">
    <property type="entry name" value="HMA, heavy metal-associated domain"/>
    <property type="match status" value="1"/>
</dbReference>
<dbReference type="AlphaFoldDB" id="A0AAF1AR80"/>
<evidence type="ECO:0000256" key="7">
    <source>
        <dbReference type="SAM" id="MobiDB-lite"/>
    </source>
</evidence>
<keyword evidence="2" id="KW-0488">Methylation</keyword>
<keyword evidence="4" id="KW-0449">Lipoprotein</keyword>
<dbReference type="GO" id="GO:0016020">
    <property type="term" value="C:membrane"/>
    <property type="evidence" value="ECO:0007669"/>
    <property type="project" value="UniProtKB-SubCell"/>
</dbReference>
<evidence type="ECO:0000256" key="6">
    <source>
        <dbReference type="ARBA" id="ARBA00024045"/>
    </source>
</evidence>
<dbReference type="Gene3D" id="3.30.70.100">
    <property type="match status" value="1"/>
</dbReference>
<evidence type="ECO:0000313" key="10">
    <source>
        <dbReference type="Proteomes" id="UP000077755"/>
    </source>
</evidence>
<sequence>MAPQKVVLKVMTMTDDKSKKKAMEAAADCYGIDSISVDLKEQKITVIGEMDSVGLVKRLKKVAKVDIISVGPAKEEKKEEKKVEKKEEKKEVPKEEKKDVKKEEKK</sequence>
<evidence type="ECO:0000256" key="2">
    <source>
        <dbReference type="ARBA" id="ARBA00022481"/>
    </source>
</evidence>
<dbReference type="PROSITE" id="PS50846">
    <property type="entry name" value="HMA_2"/>
    <property type="match status" value="1"/>
</dbReference>
<dbReference type="Pfam" id="PF00403">
    <property type="entry name" value="HMA"/>
    <property type="match status" value="1"/>
</dbReference>
<name>A0AAF1AR80_DAUCS</name>
<organism evidence="9 10">
    <name type="scientific">Daucus carota subsp. sativus</name>
    <name type="common">Carrot</name>
    <dbReference type="NCBI Taxonomy" id="79200"/>
    <lineage>
        <taxon>Eukaryota</taxon>
        <taxon>Viridiplantae</taxon>
        <taxon>Streptophyta</taxon>
        <taxon>Embryophyta</taxon>
        <taxon>Tracheophyta</taxon>
        <taxon>Spermatophyta</taxon>
        <taxon>Magnoliopsida</taxon>
        <taxon>eudicotyledons</taxon>
        <taxon>Gunneridae</taxon>
        <taxon>Pentapetalae</taxon>
        <taxon>asterids</taxon>
        <taxon>campanulids</taxon>
        <taxon>Apiales</taxon>
        <taxon>Apiaceae</taxon>
        <taxon>Apioideae</taxon>
        <taxon>Scandiceae</taxon>
        <taxon>Daucinae</taxon>
        <taxon>Daucus</taxon>
        <taxon>Daucus sect. Daucus</taxon>
    </lineage>
</organism>
<dbReference type="InterPro" id="IPR036163">
    <property type="entry name" value="HMA_dom_sf"/>
</dbReference>
<comment type="similarity">
    <text evidence="6">Belongs to the HIPP family.</text>
</comment>
<proteinExistence type="inferred from homology"/>
<keyword evidence="10" id="KW-1185">Reference proteome</keyword>
<dbReference type="GO" id="GO:0046872">
    <property type="term" value="F:metal ion binding"/>
    <property type="evidence" value="ECO:0007669"/>
    <property type="project" value="UniProtKB-KW"/>
</dbReference>
<comment type="subcellular location">
    <subcellularLocation>
        <location evidence="1">Membrane</location>
        <topology evidence="1">Peripheral membrane protein</topology>
    </subcellularLocation>
</comment>
<feature type="region of interest" description="Disordered" evidence="7">
    <location>
        <begin position="73"/>
        <end position="106"/>
    </location>
</feature>
<dbReference type="PANTHER" id="PTHR45811">
    <property type="entry name" value="COPPER TRANSPORT PROTEIN FAMILY-RELATED"/>
    <property type="match status" value="1"/>
</dbReference>
<dbReference type="InterPro" id="IPR051863">
    <property type="entry name" value="HIPP"/>
</dbReference>
<accession>A0AAF1AR80</accession>
<evidence type="ECO:0000313" key="9">
    <source>
        <dbReference type="EMBL" id="WOG92474.1"/>
    </source>
</evidence>
<evidence type="ECO:0000256" key="4">
    <source>
        <dbReference type="ARBA" id="ARBA00023288"/>
    </source>
</evidence>
<dbReference type="Proteomes" id="UP000077755">
    <property type="component" value="Chromosome 3"/>
</dbReference>
<evidence type="ECO:0000256" key="3">
    <source>
        <dbReference type="ARBA" id="ARBA00022723"/>
    </source>
</evidence>
<dbReference type="PANTHER" id="PTHR45811:SF11">
    <property type="entry name" value="METAL-ASSOCIATED DOMAIN, PUTATIVE-RELATED"/>
    <property type="match status" value="1"/>
</dbReference>
<evidence type="ECO:0000256" key="1">
    <source>
        <dbReference type="ARBA" id="ARBA00004170"/>
    </source>
</evidence>
<dbReference type="GO" id="GO:0009626">
    <property type="term" value="P:plant-type hypersensitive response"/>
    <property type="evidence" value="ECO:0007669"/>
    <property type="project" value="UniProtKB-KW"/>
</dbReference>
<keyword evidence="5" id="KW-0636">Prenylation</keyword>